<dbReference type="GO" id="GO:0034066">
    <property type="term" value="C:Ric1-Rgp1 guanyl-nucleotide exchange factor complex"/>
    <property type="evidence" value="ECO:0007669"/>
    <property type="project" value="InterPro"/>
</dbReference>
<dbReference type="OrthoDB" id="67540at2759"/>
<feature type="region of interest" description="Disordered" evidence="3">
    <location>
        <begin position="1554"/>
        <end position="1580"/>
    </location>
</feature>
<evidence type="ECO:0000256" key="3">
    <source>
        <dbReference type="SAM" id="MobiDB-lite"/>
    </source>
</evidence>
<dbReference type="GO" id="GO:0042147">
    <property type="term" value="P:retrograde transport, endosome to Golgi"/>
    <property type="evidence" value="ECO:0007669"/>
    <property type="project" value="TreeGrafter"/>
</dbReference>
<sequence length="1580" mass="168918">MFIGYGFPKVFNAGNGREEDWLYVTQDLYYIIAVSRSAVQVWSAGLHRVKLSQVLRIEEDIMEEGGNLSAFWCPAKCTLAVLTSQHVLHIYSLYAWKDGLAPASSNLLLRDVPKVDIYLRSTIRLELGSRATVVSGDSRLILLGCADGSVAALNWSGKVREISPILVSSSSLPYSLSHSNSWAGSMHATHIPSTQPSMQASQDFSAPRDSQLVPLNPLLSATDVDMDHIQPQSYQALSLTMNLPSRASSSALPVSFPPVTDMHFCERSRALSLVLADGSAALCSGASETHPLAGLALSHWLVCPPVRHATCARIGWLAQMVAVGCSNGEVALYRLHRSSTLSSLDPSSAPSTDEGEAPVRVLTLDPWGHKLSQTGGVAQVEWSPDGRAIAVGYQRHGLSVWSPSGCRLMCSLRQPRGGDKSALGGMNLMSMPSLGRRSTLDSDTASFFASAPAGISSTSVEGSEDALHRHLEVPVSCLSWGVLGYQLLIAESGRQHLVELHFARSLSHHHRVAHAGVMTDTGEMPGEELHVMQAHDRLLVIAEGLNAVSASSFATPMATPSSDSTAHHIPSSSQYQGSPAGSGMPNQQQGADLTVSHIPVPLSYIGPNWPLLHTSVSTNGLHIAVAGLRGLALYSRAANKWRLFGDVSQERKIWCQALSWMQKDIIVCCSISGDGSAKAIPHAMMGHPGVGGSSFAGNASSTVSASSAFLAGERVQGGPCELILFPRYHLDLTSVLVRYPVPQVPLAMDCVGSHILLASQPLEIALFEVSITGKLSPSSSPKASLQLVREISMMHVGNPLMDMALVASQYAEDSLHLGNAMRAAADHVANNGSADQSVSEVSAAPRQCLLLRSGGIISVLDLEKGSEVVLSTDVESFWLSDSLPSQQQPWAPNTVTAMSAATHEGSTTSNANMKAPPGIEGDVEMPWWAYGPHGMQLWFPSSLADPLSPSRQLGAQHHDIELEFDPEVYPIGISLADTSIVGITQRITRASGASAPPPCLHPIPELQPVLPCLLRRLLQRNAFAEALTLARRHEHGPHFMRSLEWLLFTTLEMEPSFKSAKRPNPGLAVNDVAKDQHRQASVKALPGSESSTLLSQAVSPLLSSAAALVKHFPRYYPDVVVSVARKTDAQLWPPLFSAVGPPSALLEGLLQAGALSSAACFLLVIDRMEGMNVSHKQAIRLINLALMRGEYGLAGDLLRFIMPPSEHEGSISLPLSGIFEEGEAEGTSTLSEALDSTAQRGDTVTTKPYSTWLGWLLGNNSNLQQQEGGTELTMGMSQPTESMNAPMSVTKQPRASNGAPSSMTKTSSELTPATDARHVIAGHAWLMLEEGRLGALARLRSSMSFLPGDGLIQVMREASAPHHSSSEGGVGSNSFRSTTGSNPFRSTTGGCLESEWPLQSKSSCLVTAIDLAQGLVVAMEEFPVWSSEGIESEASSVYEVVRAVGAGGAELWVTALALLLGDMEEVRRFKAANEQVWVNFTALVQQQQELHFFRDIVEALNEYQSQMIGHATTKDGVSSTEMPFDDSQQLLLMGRMVPQSNNIAVSVKPSANMARHSEIEEGTPAPSAAAATPRSLLSGA</sequence>
<dbReference type="InterPro" id="IPR015943">
    <property type="entry name" value="WD40/YVTN_repeat-like_dom_sf"/>
</dbReference>
<dbReference type="GO" id="GO:0000139">
    <property type="term" value="C:Golgi membrane"/>
    <property type="evidence" value="ECO:0007669"/>
    <property type="project" value="TreeGrafter"/>
</dbReference>
<dbReference type="SUPFAM" id="SSF50978">
    <property type="entry name" value="WD40 repeat-like"/>
    <property type="match status" value="1"/>
</dbReference>
<feature type="region of interest" description="Disordered" evidence="3">
    <location>
        <begin position="1358"/>
        <end position="1388"/>
    </location>
</feature>
<feature type="region of interest" description="Disordered" evidence="3">
    <location>
        <begin position="556"/>
        <end position="590"/>
    </location>
</feature>
<name>A0A250X4W9_9CHLO</name>
<feature type="compositionally biased region" description="Low complexity" evidence="3">
    <location>
        <begin position="1563"/>
        <end position="1580"/>
    </location>
</feature>
<comment type="caution">
    <text evidence="5">The sequence shown here is derived from an EMBL/GenBank/DDBJ whole genome shotgun (WGS) entry which is preliminary data.</text>
</comment>
<proteinExistence type="predicted"/>
<dbReference type="PANTHER" id="PTHR22746">
    <property type="entry name" value="RAB6A-GEF COMPLEX PARTNER PROTEIN 1"/>
    <property type="match status" value="1"/>
</dbReference>
<dbReference type="Gene3D" id="2.130.10.10">
    <property type="entry name" value="YVTN repeat-like/Quinoprotein amine dehydrogenase"/>
    <property type="match status" value="1"/>
</dbReference>
<dbReference type="EMBL" id="BEGY01000030">
    <property type="protein sequence ID" value="GAX78137.1"/>
    <property type="molecule type" value="Genomic_DNA"/>
</dbReference>
<evidence type="ECO:0000259" key="4">
    <source>
        <dbReference type="Pfam" id="PF07064"/>
    </source>
</evidence>
<gene>
    <name evidence="5" type="ORF">CEUSTIGMA_g5579.t1</name>
</gene>
<accession>A0A250X4W9</accession>
<evidence type="ECO:0000256" key="1">
    <source>
        <dbReference type="ARBA" id="ARBA00004370"/>
    </source>
</evidence>
<dbReference type="STRING" id="1157962.A0A250X4W9"/>
<evidence type="ECO:0000256" key="2">
    <source>
        <dbReference type="ARBA" id="ARBA00023136"/>
    </source>
</evidence>
<dbReference type="GO" id="GO:0006886">
    <property type="term" value="P:intracellular protein transport"/>
    <property type="evidence" value="ECO:0007669"/>
    <property type="project" value="InterPro"/>
</dbReference>
<feature type="domain" description="RIC1 C-terminal alpha solenoid region" evidence="4">
    <location>
        <begin position="1012"/>
        <end position="1203"/>
    </location>
</feature>
<feature type="region of interest" description="Disordered" evidence="3">
    <location>
        <begin position="1277"/>
        <end position="1310"/>
    </location>
</feature>
<dbReference type="Pfam" id="PF07064">
    <property type="entry name" value="RIC1"/>
    <property type="match status" value="1"/>
</dbReference>
<reference evidence="5 6" key="1">
    <citation type="submission" date="2017-08" db="EMBL/GenBank/DDBJ databases">
        <title>Acidophilic green algal genome provides insights into adaptation to an acidic environment.</title>
        <authorList>
            <person name="Hirooka S."/>
            <person name="Hirose Y."/>
            <person name="Kanesaki Y."/>
            <person name="Higuchi S."/>
            <person name="Fujiwara T."/>
            <person name="Onuma R."/>
            <person name="Era A."/>
            <person name="Ohbayashi R."/>
            <person name="Uzuka A."/>
            <person name="Nozaki H."/>
            <person name="Yoshikawa H."/>
            <person name="Miyagishima S.Y."/>
        </authorList>
    </citation>
    <scope>NUCLEOTIDE SEQUENCE [LARGE SCALE GENOMIC DNA]</scope>
    <source>
        <strain evidence="5 6">NIES-2499</strain>
    </source>
</reference>
<dbReference type="PANTHER" id="PTHR22746:SF10">
    <property type="entry name" value="GUANINE NUCLEOTIDE EXCHANGE FACTOR SUBUNIT RIC1"/>
    <property type="match status" value="1"/>
</dbReference>
<dbReference type="Proteomes" id="UP000232323">
    <property type="component" value="Unassembled WGS sequence"/>
</dbReference>
<feature type="compositionally biased region" description="Polar residues" evidence="3">
    <location>
        <begin position="1362"/>
        <end position="1388"/>
    </location>
</feature>
<protein>
    <recommendedName>
        <fullName evidence="4">RIC1 C-terminal alpha solenoid region domain-containing protein</fullName>
    </recommendedName>
</protein>
<dbReference type="GO" id="GO:0005829">
    <property type="term" value="C:cytosol"/>
    <property type="evidence" value="ECO:0007669"/>
    <property type="project" value="TreeGrafter"/>
</dbReference>
<evidence type="ECO:0000313" key="5">
    <source>
        <dbReference type="EMBL" id="GAX78137.1"/>
    </source>
</evidence>
<keyword evidence="6" id="KW-1185">Reference proteome</keyword>
<comment type="subcellular location">
    <subcellularLocation>
        <location evidence="1">Membrane</location>
    </subcellularLocation>
</comment>
<keyword evidence="2" id="KW-0472">Membrane</keyword>
<organism evidence="5 6">
    <name type="scientific">Chlamydomonas eustigma</name>
    <dbReference type="NCBI Taxonomy" id="1157962"/>
    <lineage>
        <taxon>Eukaryota</taxon>
        <taxon>Viridiplantae</taxon>
        <taxon>Chlorophyta</taxon>
        <taxon>core chlorophytes</taxon>
        <taxon>Chlorophyceae</taxon>
        <taxon>CS clade</taxon>
        <taxon>Chlamydomonadales</taxon>
        <taxon>Chlamydomonadaceae</taxon>
        <taxon>Chlamydomonas</taxon>
    </lineage>
</organism>
<dbReference type="InterPro" id="IPR009771">
    <property type="entry name" value="RIC1_C"/>
</dbReference>
<dbReference type="InterPro" id="IPR036322">
    <property type="entry name" value="WD40_repeat_dom_sf"/>
</dbReference>
<dbReference type="InterPro" id="IPR040096">
    <property type="entry name" value="Ric1"/>
</dbReference>
<evidence type="ECO:0000313" key="6">
    <source>
        <dbReference type="Proteomes" id="UP000232323"/>
    </source>
</evidence>